<protein>
    <submittedName>
        <fullName evidence="3">Major tail protein</fullName>
    </submittedName>
</protein>
<evidence type="ECO:0000259" key="1">
    <source>
        <dbReference type="Pfam" id="PF16838"/>
    </source>
</evidence>
<dbReference type="InterPro" id="IPR048710">
    <property type="entry name" value="Gp9_C"/>
</dbReference>
<dbReference type="InterPro" id="IPR031772">
    <property type="entry name" value="Gp9_N"/>
</dbReference>
<name>A0A8S5U733_9CAUD</name>
<accession>A0A8S5U733</accession>
<reference evidence="3" key="1">
    <citation type="journal article" date="2021" name="Proc. Natl. Acad. Sci. U.S.A.">
        <title>A Catalog of Tens of Thousands of Viruses from Human Metagenomes Reveals Hidden Associations with Chronic Diseases.</title>
        <authorList>
            <person name="Tisza M.J."/>
            <person name="Buck C.B."/>
        </authorList>
    </citation>
    <scope>NUCLEOTIDE SEQUENCE</scope>
    <source>
        <strain evidence="3">Cthau23</strain>
    </source>
</reference>
<evidence type="ECO:0000259" key="2">
    <source>
        <dbReference type="Pfam" id="PF20934"/>
    </source>
</evidence>
<organism evidence="3">
    <name type="scientific">Podoviridae sp. cthau23</name>
    <dbReference type="NCBI Taxonomy" id="2825268"/>
    <lineage>
        <taxon>Viruses</taxon>
        <taxon>Duplodnaviria</taxon>
        <taxon>Heunggongvirae</taxon>
        <taxon>Uroviricota</taxon>
        <taxon>Caudoviricetes</taxon>
    </lineage>
</organism>
<feature type="domain" description="Tail knob protein gp9 N-terminal" evidence="1">
    <location>
        <begin position="9"/>
        <end position="122"/>
    </location>
</feature>
<feature type="domain" description="Tail knob protein gp9 C-terminal" evidence="2">
    <location>
        <begin position="267"/>
        <end position="515"/>
    </location>
</feature>
<proteinExistence type="predicted"/>
<dbReference type="EMBL" id="BK016024">
    <property type="protein sequence ID" value="DAF90279.1"/>
    <property type="molecule type" value="Genomic_DNA"/>
</dbReference>
<dbReference type="Pfam" id="PF20934">
    <property type="entry name" value="phi29_gp9_C"/>
    <property type="match status" value="1"/>
</dbReference>
<dbReference type="Pfam" id="PF16838">
    <property type="entry name" value="Caud_tail_N"/>
    <property type="match status" value="1"/>
</dbReference>
<evidence type="ECO:0000313" key="3">
    <source>
        <dbReference type="EMBL" id="DAF90279.1"/>
    </source>
</evidence>
<sequence>MYVEPNSTVYLMKNVPLDPTYQHTVLFNSRENQAAVMLTYTESGLIFDKQSYQRHGRGYMKVAKNVGELLNCNYMMFRNYNSETLDYDRWFYAFVTDVEYVNEVTTLVRYEIDIMQTWLFDYQLDPVFVEREHSTTDVPGDNLIDDKLERGEFVFRDFLPTDQLTNCGIVVYSTFDPNEGDAGEDVTGGMYGNLYSAAKPFWFDNATGANGFIEACTKASKAPQCIVGVFMCPDAYKLTIETGGQAALNRPVTYAKNYADIDGYVPKNKKLFTQPYNFLHITNLCGSSLDLGYEYFSTENCQLVLAGAPSLNCDVILMPNYYKGVGGNTPQGELLGNPNEIISLTDFPMCCYSVDAFTAWYAQNKGSYISGKVNQVVGAVGQFATGNILGGVSTLLTGVSSTVGELRDKSVQPPNVSGTPATSSIYATGQLDFWVGHVTIKAQFAKVIDEYWSKFGYPSHRIKVPNRNARANWNYVKTQGCEFTGSIPASDAERIKSIYDNGVTFWNDIAKVGQYGDFTNPINS</sequence>